<name>A0A7I4D995_PHYPA</name>
<proteinExistence type="predicted"/>
<dbReference type="InParanoid" id="A0A7I4D995"/>
<dbReference type="InterPro" id="IPR007052">
    <property type="entry name" value="CS_dom"/>
</dbReference>
<feature type="region of interest" description="Disordered" evidence="3">
    <location>
        <begin position="1"/>
        <end position="60"/>
    </location>
</feature>
<dbReference type="Gene3D" id="2.60.40.790">
    <property type="match status" value="1"/>
</dbReference>
<dbReference type="EMBL" id="ABEU02000002">
    <property type="status" value="NOT_ANNOTATED_CDS"/>
    <property type="molecule type" value="Genomic_DNA"/>
</dbReference>
<dbReference type="SUPFAM" id="SSF49764">
    <property type="entry name" value="HSP20-like chaperones"/>
    <property type="match status" value="1"/>
</dbReference>
<sequence length="285" mass="30780">MTMHAENEEEPVHASITPAESLPDEPIETAQAAPTRPAAGNLAQPQSYSPFSFPPPADDKLPQHDPVLIALPEELKLQPLELVTSVINFLFRVTEFGNESGVEHKMAEIMTLVKLGSSAGEVGGVVSAKVAEFEGTKTPIKEFKPPTSELHKGSPISSLMLKQETNSPADDSIIDESEGVGLQPNLGDGHDHEKYSWTQTLSEVSVHIPLPSGTKAKSVLCEIKTKTLKSGIKSQKLALEGEFYNLVKSDGCFWSLERDGTLSIFLTKCNGMELWSCVVSGEGRA</sequence>
<gene>
    <name evidence="5" type="primary">LOC112278845</name>
</gene>
<feature type="domain" description="CS" evidence="4">
    <location>
        <begin position="190"/>
        <end position="279"/>
    </location>
</feature>
<evidence type="ECO:0000313" key="5">
    <source>
        <dbReference type="EnsemblPlants" id="Pp3c2_28400V3.2"/>
    </source>
</evidence>
<dbReference type="GO" id="GO:0005737">
    <property type="term" value="C:cytoplasm"/>
    <property type="evidence" value="ECO:0000318"/>
    <property type="project" value="GO_Central"/>
</dbReference>
<comment type="subcellular location">
    <subcellularLocation>
        <location evidence="1">Cytoplasm</location>
    </subcellularLocation>
</comment>
<dbReference type="PANTHER" id="PTHR12356:SF3">
    <property type="entry name" value="NUCLEAR MIGRATION PROTEIN NUDC"/>
    <property type="match status" value="1"/>
</dbReference>
<dbReference type="Gramene" id="Pp3c2_28400V3.2">
    <property type="protein sequence ID" value="Pp3c2_28400V3.2"/>
    <property type="gene ID" value="Pp3c2_28400"/>
</dbReference>
<keyword evidence="6" id="KW-1185">Reference proteome</keyword>
<evidence type="ECO:0000256" key="1">
    <source>
        <dbReference type="ARBA" id="ARBA00004496"/>
    </source>
</evidence>
<dbReference type="OrthoDB" id="416217at2759"/>
<evidence type="ECO:0000259" key="4">
    <source>
        <dbReference type="PROSITE" id="PS51203"/>
    </source>
</evidence>
<reference evidence="5" key="3">
    <citation type="submission" date="2020-12" db="UniProtKB">
        <authorList>
            <consortium name="EnsemblPlants"/>
        </authorList>
    </citation>
    <scope>IDENTIFICATION</scope>
</reference>
<dbReference type="InterPro" id="IPR008978">
    <property type="entry name" value="HSP20-like_chaperone"/>
</dbReference>
<dbReference type="InterPro" id="IPR037898">
    <property type="entry name" value="NudC_fam"/>
</dbReference>
<organism evidence="5 6">
    <name type="scientific">Physcomitrium patens</name>
    <name type="common">Spreading-leaved earth moss</name>
    <name type="synonym">Physcomitrella patens</name>
    <dbReference type="NCBI Taxonomy" id="3218"/>
    <lineage>
        <taxon>Eukaryota</taxon>
        <taxon>Viridiplantae</taxon>
        <taxon>Streptophyta</taxon>
        <taxon>Embryophyta</taxon>
        <taxon>Bryophyta</taxon>
        <taxon>Bryophytina</taxon>
        <taxon>Bryopsida</taxon>
        <taxon>Funariidae</taxon>
        <taxon>Funariales</taxon>
        <taxon>Funariaceae</taxon>
        <taxon>Physcomitrium</taxon>
    </lineage>
</organism>
<dbReference type="AlphaFoldDB" id="A0A7I4D995"/>
<dbReference type="GO" id="GO:0051082">
    <property type="term" value="F:unfolded protein binding"/>
    <property type="evidence" value="ECO:0000318"/>
    <property type="project" value="GO_Central"/>
</dbReference>
<dbReference type="CDD" id="cd06467">
    <property type="entry name" value="p23_NUDC_like"/>
    <property type="match status" value="1"/>
</dbReference>
<evidence type="ECO:0000313" key="6">
    <source>
        <dbReference type="Proteomes" id="UP000006727"/>
    </source>
</evidence>
<reference evidence="5 6" key="2">
    <citation type="journal article" date="2018" name="Plant J.">
        <title>The Physcomitrella patens chromosome-scale assembly reveals moss genome structure and evolution.</title>
        <authorList>
            <person name="Lang D."/>
            <person name="Ullrich K.K."/>
            <person name="Murat F."/>
            <person name="Fuchs J."/>
            <person name="Jenkins J."/>
            <person name="Haas F.B."/>
            <person name="Piednoel M."/>
            <person name="Gundlach H."/>
            <person name="Van Bel M."/>
            <person name="Meyberg R."/>
            <person name="Vives C."/>
            <person name="Morata J."/>
            <person name="Symeonidi A."/>
            <person name="Hiss M."/>
            <person name="Muchero W."/>
            <person name="Kamisugi Y."/>
            <person name="Saleh O."/>
            <person name="Blanc G."/>
            <person name="Decker E.L."/>
            <person name="van Gessel N."/>
            <person name="Grimwood J."/>
            <person name="Hayes R.D."/>
            <person name="Graham S.W."/>
            <person name="Gunter L.E."/>
            <person name="McDaniel S.F."/>
            <person name="Hoernstein S.N.W."/>
            <person name="Larsson A."/>
            <person name="Li F.W."/>
            <person name="Perroud P.F."/>
            <person name="Phillips J."/>
            <person name="Ranjan P."/>
            <person name="Rokshar D.S."/>
            <person name="Rothfels C.J."/>
            <person name="Schneider L."/>
            <person name="Shu S."/>
            <person name="Stevenson D.W."/>
            <person name="Thummler F."/>
            <person name="Tillich M."/>
            <person name="Villarreal Aguilar J.C."/>
            <person name="Widiez T."/>
            <person name="Wong G.K."/>
            <person name="Wymore A."/>
            <person name="Zhang Y."/>
            <person name="Zimmer A.D."/>
            <person name="Quatrano R.S."/>
            <person name="Mayer K.F.X."/>
            <person name="Goodstein D."/>
            <person name="Casacuberta J.M."/>
            <person name="Vandepoele K."/>
            <person name="Reski R."/>
            <person name="Cuming A.C."/>
            <person name="Tuskan G.A."/>
            <person name="Maumus F."/>
            <person name="Salse J."/>
            <person name="Schmutz J."/>
            <person name="Rensing S.A."/>
        </authorList>
    </citation>
    <scope>NUCLEOTIDE SEQUENCE [LARGE SCALE GENOMIC DNA]</scope>
    <source>
        <strain evidence="5 6">cv. Gransden 2004</strain>
    </source>
</reference>
<dbReference type="PANTHER" id="PTHR12356">
    <property type="entry name" value="NUCLEAR MOVEMENT PROTEIN NUDC"/>
    <property type="match status" value="1"/>
</dbReference>
<keyword evidence="2" id="KW-0963">Cytoplasm</keyword>
<dbReference type="Pfam" id="PF04969">
    <property type="entry name" value="CS"/>
    <property type="match status" value="1"/>
</dbReference>
<dbReference type="Proteomes" id="UP000006727">
    <property type="component" value="Chromosome 2"/>
</dbReference>
<dbReference type="EnsemblPlants" id="Pp3c2_28400V3.2">
    <property type="protein sequence ID" value="Pp3c2_28400V3.2"/>
    <property type="gene ID" value="Pp3c2_28400"/>
</dbReference>
<dbReference type="GO" id="GO:0006457">
    <property type="term" value="P:protein folding"/>
    <property type="evidence" value="ECO:0000318"/>
    <property type="project" value="GO_Central"/>
</dbReference>
<accession>A0A7I4D995</accession>
<evidence type="ECO:0000256" key="2">
    <source>
        <dbReference type="ARBA" id="ARBA00022490"/>
    </source>
</evidence>
<protein>
    <recommendedName>
        <fullName evidence="4">CS domain-containing protein</fullName>
    </recommendedName>
</protein>
<reference evidence="5 6" key="1">
    <citation type="journal article" date="2008" name="Science">
        <title>The Physcomitrella genome reveals evolutionary insights into the conquest of land by plants.</title>
        <authorList>
            <person name="Rensing S."/>
            <person name="Lang D."/>
            <person name="Zimmer A."/>
            <person name="Terry A."/>
            <person name="Salamov A."/>
            <person name="Shapiro H."/>
            <person name="Nishiyama T."/>
            <person name="Perroud P.-F."/>
            <person name="Lindquist E."/>
            <person name="Kamisugi Y."/>
            <person name="Tanahashi T."/>
            <person name="Sakakibara K."/>
            <person name="Fujita T."/>
            <person name="Oishi K."/>
            <person name="Shin-I T."/>
            <person name="Kuroki Y."/>
            <person name="Toyoda A."/>
            <person name="Suzuki Y."/>
            <person name="Hashimoto A."/>
            <person name="Yamaguchi K."/>
            <person name="Sugano A."/>
            <person name="Kohara Y."/>
            <person name="Fujiyama A."/>
            <person name="Anterola A."/>
            <person name="Aoki S."/>
            <person name="Ashton N."/>
            <person name="Barbazuk W.B."/>
            <person name="Barker E."/>
            <person name="Bennetzen J."/>
            <person name="Bezanilla M."/>
            <person name="Blankenship R."/>
            <person name="Cho S.H."/>
            <person name="Dutcher S."/>
            <person name="Estelle M."/>
            <person name="Fawcett J.A."/>
            <person name="Gundlach H."/>
            <person name="Hanada K."/>
            <person name="Heyl A."/>
            <person name="Hicks K.A."/>
            <person name="Hugh J."/>
            <person name="Lohr M."/>
            <person name="Mayer K."/>
            <person name="Melkozernov A."/>
            <person name="Murata T."/>
            <person name="Nelson D."/>
            <person name="Pils B."/>
            <person name="Prigge M."/>
            <person name="Reiss B."/>
            <person name="Renner T."/>
            <person name="Rombauts S."/>
            <person name="Rushton P."/>
            <person name="Sanderfoot A."/>
            <person name="Schween G."/>
            <person name="Shiu S.-H."/>
            <person name="Stueber K."/>
            <person name="Theodoulou F.L."/>
            <person name="Tu H."/>
            <person name="Van de Peer Y."/>
            <person name="Verrier P.J."/>
            <person name="Waters E."/>
            <person name="Wood A."/>
            <person name="Yang L."/>
            <person name="Cove D."/>
            <person name="Cuming A."/>
            <person name="Hasebe M."/>
            <person name="Lucas S."/>
            <person name="Mishler D.B."/>
            <person name="Reski R."/>
            <person name="Grigoriev I."/>
            <person name="Quatrano R.S."/>
            <person name="Boore J.L."/>
        </authorList>
    </citation>
    <scope>NUCLEOTIDE SEQUENCE [LARGE SCALE GENOMIC DNA]</scope>
    <source>
        <strain evidence="5 6">cv. Gransden 2004</strain>
    </source>
</reference>
<evidence type="ECO:0000256" key="3">
    <source>
        <dbReference type="SAM" id="MobiDB-lite"/>
    </source>
</evidence>
<dbReference type="PROSITE" id="PS51203">
    <property type="entry name" value="CS"/>
    <property type="match status" value="1"/>
</dbReference>